<comment type="caution">
    <text evidence="6">The sequence shown here is derived from an EMBL/GenBank/DDBJ whole genome shotgun (WGS) entry which is preliminary data.</text>
</comment>
<dbReference type="Gramene" id="PHT77530">
    <property type="protein sequence ID" value="PHT77530"/>
    <property type="gene ID" value="T459_21052"/>
</dbReference>
<protein>
    <recommendedName>
        <fullName evidence="5">CCT domain-containing protein</fullName>
    </recommendedName>
</protein>
<evidence type="ECO:0000256" key="3">
    <source>
        <dbReference type="PROSITE-ProRule" id="PRU00357"/>
    </source>
</evidence>
<dbReference type="Proteomes" id="UP000222542">
    <property type="component" value="Unassembled WGS sequence"/>
</dbReference>
<reference evidence="6 7" key="2">
    <citation type="journal article" date="2017" name="Genome Biol.">
        <title>New reference genome sequences of hot pepper reveal the massive evolution of plant disease-resistance genes by retroduplication.</title>
        <authorList>
            <person name="Kim S."/>
            <person name="Park J."/>
            <person name="Yeom S.I."/>
            <person name="Kim Y.M."/>
            <person name="Seo E."/>
            <person name="Kim K.T."/>
            <person name="Kim M.S."/>
            <person name="Lee J.M."/>
            <person name="Cheong K."/>
            <person name="Shin H.S."/>
            <person name="Kim S.B."/>
            <person name="Han K."/>
            <person name="Lee J."/>
            <person name="Park M."/>
            <person name="Lee H.A."/>
            <person name="Lee H.Y."/>
            <person name="Lee Y."/>
            <person name="Oh S."/>
            <person name="Lee J.H."/>
            <person name="Choi E."/>
            <person name="Choi E."/>
            <person name="Lee S.E."/>
            <person name="Jeon J."/>
            <person name="Kim H."/>
            <person name="Choi G."/>
            <person name="Song H."/>
            <person name="Lee J."/>
            <person name="Lee S.C."/>
            <person name="Kwon J.K."/>
            <person name="Lee H.Y."/>
            <person name="Koo N."/>
            <person name="Hong Y."/>
            <person name="Kim R.W."/>
            <person name="Kang W.H."/>
            <person name="Huh J.H."/>
            <person name="Kang B.C."/>
            <person name="Yang T.J."/>
            <person name="Lee Y.H."/>
            <person name="Bennetzen J.L."/>
            <person name="Choi D."/>
        </authorList>
    </citation>
    <scope>NUCLEOTIDE SEQUENCE [LARGE SCALE GENOMIC DNA]</scope>
    <source>
        <strain evidence="7">cv. CM334</strain>
    </source>
</reference>
<feature type="compositionally biased region" description="Polar residues" evidence="4">
    <location>
        <begin position="90"/>
        <end position="105"/>
    </location>
</feature>
<comment type="subcellular location">
    <subcellularLocation>
        <location evidence="1 3">Nucleus</location>
    </subcellularLocation>
</comment>
<name>A0A2G2Z698_CAPAN</name>
<dbReference type="OMA" id="MYIPYIG"/>
<accession>A0A2G2Z698</accession>
<evidence type="ECO:0000256" key="2">
    <source>
        <dbReference type="ARBA" id="ARBA00023242"/>
    </source>
</evidence>
<dbReference type="EMBL" id="AYRZ02000007">
    <property type="protein sequence ID" value="PHT77530.1"/>
    <property type="molecule type" value="Genomic_DNA"/>
</dbReference>
<proteinExistence type="predicted"/>
<evidence type="ECO:0000256" key="1">
    <source>
        <dbReference type="ARBA" id="ARBA00004123"/>
    </source>
</evidence>
<dbReference type="Pfam" id="PF06203">
    <property type="entry name" value="CCT"/>
    <property type="match status" value="1"/>
</dbReference>
<keyword evidence="7" id="KW-1185">Reference proteome</keyword>
<organism evidence="6 7">
    <name type="scientific">Capsicum annuum</name>
    <name type="common">Capsicum pepper</name>
    <dbReference type="NCBI Taxonomy" id="4072"/>
    <lineage>
        <taxon>Eukaryota</taxon>
        <taxon>Viridiplantae</taxon>
        <taxon>Streptophyta</taxon>
        <taxon>Embryophyta</taxon>
        <taxon>Tracheophyta</taxon>
        <taxon>Spermatophyta</taxon>
        <taxon>Magnoliopsida</taxon>
        <taxon>eudicotyledons</taxon>
        <taxon>Gunneridae</taxon>
        <taxon>Pentapetalae</taxon>
        <taxon>asterids</taxon>
        <taxon>lamiids</taxon>
        <taxon>Solanales</taxon>
        <taxon>Solanaceae</taxon>
        <taxon>Solanoideae</taxon>
        <taxon>Capsiceae</taxon>
        <taxon>Capsicum</taxon>
    </lineage>
</organism>
<evidence type="ECO:0000313" key="7">
    <source>
        <dbReference type="Proteomes" id="UP000222542"/>
    </source>
</evidence>
<feature type="domain" description="CCT" evidence="5">
    <location>
        <begin position="90"/>
        <end position="132"/>
    </location>
</feature>
<dbReference type="AlphaFoldDB" id="A0A2G2Z698"/>
<reference evidence="6 7" key="1">
    <citation type="journal article" date="2014" name="Nat. Genet.">
        <title>Genome sequence of the hot pepper provides insights into the evolution of pungency in Capsicum species.</title>
        <authorList>
            <person name="Kim S."/>
            <person name="Park M."/>
            <person name="Yeom S.I."/>
            <person name="Kim Y.M."/>
            <person name="Lee J.M."/>
            <person name="Lee H.A."/>
            <person name="Seo E."/>
            <person name="Choi J."/>
            <person name="Cheong K."/>
            <person name="Kim K.T."/>
            <person name="Jung K."/>
            <person name="Lee G.W."/>
            <person name="Oh S.K."/>
            <person name="Bae C."/>
            <person name="Kim S.B."/>
            <person name="Lee H.Y."/>
            <person name="Kim S.Y."/>
            <person name="Kim M.S."/>
            <person name="Kang B.C."/>
            <person name="Jo Y.D."/>
            <person name="Yang H.B."/>
            <person name="Jeong H.J."/>
            <person name="Kang W.H."/>
            <person name="Kwon J.K."/>
            <person name="Shin C."/>
            <person name="Lim J.Y."/>
            <person name="Park J.H."/>
            <person name="Huh J.H."/>
            <person name="Kim J.S."/>
            <person name="Kim B.D."/>
            <person name="Cohen O."/>
            <person name="Paran I."/>
            <person name="Suh M.C."/>
            <person name="Lee S.B."/>
            <person name="Kim Y.K."/>
            <person name="Shin Y."/>
            <person name="Noh S.J."/>
            <person name="Park J."/>
            <person name="Seo Y.S."/>
            <person name="Kwon S.Y."/>
            <person name="Kim H.A."/>
            <person name="Park J.M."/>
            <person name="Kim H.J."/>
            <person name="Choi S.B."/>
            <person name="Bosland P.W."/>
            <person name="Reeves G."/>
            <person name="Jo S.H."/>
            <person name="Lee B.W."/>
            <person name="Cho H.T."/>
            <person name="Choi H.S."/>
            <person name="Lee M.S."/>
            <person name="Yu Y."/>
            <person name="Do Choi Y."/>
            <person name="Park B.S."/>
            <person name="van Deynze A."/>
            <person name="Ashrafi H."/>
            <person name="Hill T."/>
            <person name="Kim W.T."/>
            <person name="Pai H.S."/>
            <person name="Ahn H.K."/>
            <person name="Yeam I."/>
            <person name="Giovannoni J.J."/>
            <person name="Rose J.K."/>
            <person name="Sorensen I."/>
            <person name="Lee S.J."/>
            <person name="Kim R.W."/>
            <person name="Choi I.Y."/>
            <person name="Choi B.S."/>
            <person name="Lim J.S."/>
            <person name="Lee Y.H."/>
            <person name="Choi D."/>
        </authorList>
    </citation>
    <scope>NUCLEOTIDE SEQUENCE [LARGE SCALE GENOMIC DNA]</scope>
    <source>
        <strain evidence="7">cv. CM334</strain>
    </source>
</reference>
<evidence type="ECO:0000259" key="5">
    <source>
        <dbReference type="PROSITE" id="PS51017"/>
    </source>
</evidence>
<feature type="region of interest" description="Disordered" evidence="4">
    <location>
        <begin position="90"/>
        <end position="111"/>
    </location>
</feature>
<keyword evidence="2 3" id="KW-0539">Nucleus</keyword>
<sequence>MTVPVLLPASSNSSDYSLNSSTHHHQVYAADNNNSNNNNNRCGSQHHEGCESWDENTDHGFESNFWASCPTSNNWLIYFYLRNLSSARHFTRSSQGNKSKTQRSSSNEDRQYACRKTLADKRVRVRGRFAKNNEACDDELHMKGNVNCHGDHKDVFYDNPLVQMKHGDHYNEESWLEEAMMYIPYIGSSYDGSFMS</sequence>
<dbReference type="STRING" id="4072.A0A2G2Z698"/>
<evidence type="ECO:0000256" key="4">
    <source>
        <dbReference type="SAM" id="MobiDB-lite"/>
    </source>
</evidence>
<gene>
    <name evidence="6" type="ORF">T459_21052</name>
</gene>
<dbReference type="PROSITE" id="PS51017">
    <property type="entry name" value="CCT"/>
    <property type="match status" value="1"/>
</dbReference>
<dbReference type="InterPro" id="IPR010402">
    <property type="entry name" value="CCT_domain"/>
</dbReference>
<evidence type="ECO:0000313" key="6">
    <source>
        <dbReference type="EMBL" id="PHT77530.1"/>
    </source>
</evidence>
<dbReference type="GO" id="GO:0005634">
    <property type="term" value="C:nucleus"/>
    <property type="evidence" value="ECO:0007669"/>
    <property type="project" value="UniProtKB-SubCell"/>
</dbReference>